<dbReference type="Gene3D" id="3.10.180.10">
    <property type="entry name" value="2,3-Dihydroxybiphenyl 1,2-Dioxygenase, domain 1"/>
    <property type="match status" value="2"/>
</dbReference>
<organism evidence="3 4">
    <name type="scientific">Nocardioides nanhaiensis</name>
    <dbReference type="NCBI Taxonomy" id="1476871"/>
    <lineage>
        <taxon>Bacteria</taxon>
        <taxon>Bacillati</taxon>
        <taxon>Actinomycetota</taxon>
        <taxon>Actinomycetes</taxon>
        <taxon>Propionibacteriales</taxon>
        <taxon>Nocardioidaceae</taxon>
        <taxon>Nocardioides</taxon>
    </lineage>
</organism>
<dbReference type="Pfam" id="PF18029">
    <property type="entry name" value="Glyoxalase_6"/>
    <property type="match status" value="2"/>
</dbReference>
<dbReference type="PANTHER" id="PTHR35908">
    <property type="entry name" value="HYPOTHETICAL FUSION PROTEIN"/>
    <property type="match status" value="1"/>
</dbReference>
<dbReference type="CDD" id="cd06587">
    <property type="entry name" value="VOC"/>
    <property type="match status" value="1"/>
</dbReference>
<evidence type="ECO:0000256" key="1">
    <source>
        <dbReference type="SAM" id="MobiDB-lite"/>
    </source>
</evidence>
<dbReference type="InterPro" id="IPR029068">
    <property type="entry name" value="Glyas_Bleomycin-R_OHBP_Dase"/>
</dbReference>
<gene>
    <name evidence="3" type="ORF">GCM10023226_41510</name>
</gene>
<keyword evidence="4" id="KW-1185">Reference proteome</keyword>
<dbReference type="RefSeq" id="WP_345271810.1">
    <property type="nucleotide sequence ID" value="NZ_BAABIM010000005.1"/>
</dbReference>
<dbReference type="InterPro" id="IPR037523">
    <property type="entry name" value="VOC_core"/>
</dbReference>
<reference evidence="4" key="1">
    <citation type="journal article" date="2019" name="Int. J. Syst. Evol. Microbiol.">
        <title>The Global Catalogue of Microorganisms (GCM) 10K type strain sequencing project: providing services to taxonomists for standard genome sequencing and annotation.</title>
        <authorList>
            <consortium name="The Broad Institute Genomics Platform"/>
            <consortium name="The Broad Institute Genome Sequencing Center for Infectious Disease"/>
            <person name="Wu L."/>
            <person name="Ma J."/>
        </authorList>
    </citation>
    <scope>NUCLEOTIDE SEQUENCE [LARGE SCALE GENOMIC DNA]</scope>
    <source>
        <strain evidence="4">JCM 18127</strain>
    </source>
</reference>
<name>A0ABP8X2A9_9ACTN</name>
<dbReference type="Proteomes" id="UP001500621">
    <property type="component" value="Unassembled WGS sequence"/>
</dbReference>
<dbReference type="InterPro" id="IPR041581">
    <property type="entry name" value="Glyoxalase_6"/>
</dbReference>
<feature type="domain" description="VOC" evidence="2">
    <location>
        <begin position="4"/>
        <end position="119"/>
    </location>
</feature>
<dbReference type="PROSITE" id="PS51819">
    <property type="entry name" value="VOC"/>
    <property type="match status" value="1"/>
</dbReference>
<comment type="caution">
    <text evidence="3">The sequence shown here is derived from an EMBL/GenBank/DDBJ whole genome shotgun (WGS) entry which is preliminary data.</text>
</comment>
<accession>A0ABP8X2A9</accession>
<evidence type="ECO:0000259" key="2">
    <source>
        <dbReference type="PROSITE" id="PS51819"/>
    </source>
</evidence>
<evidence type="ECO:0000313" key="4">
    <source>
        <dbReference type="Proteomes" id="UP001500621"/>
    </source>
</evidence>
<dbReference type="EMBL" id="BAABIM010000005">
    <property type="protein sequence ID" value="GAA4698617.1"/>
    <property type="molecule type" value="Genomic_DNA"/>
</dbReference>
<dbReference type="PANTHER" id="PTHR35908:SF1">
    <property type="entry name" value="CONSERVED PROTEIN"/>
    <property type="match status" value="1"/>
</dbReference>
<evidence type="ECO:0000313" key="3">
    <source>
        <dbReference type="EMBL" id="GAA4698617.1"/>
    </source>
</evidence>
<sequence>MASTLDALVLLARDPEALADFWGGLLGWRGREVDDEGRVTVRGEDPAGLALRLEPSMAERTLPNPMHLDLTSTSLEDQEARVERALALGGRHHDVGQTGEEGHVVLADPEGNELCVIEPGNRFLAGCGPVGAVAGDGSQACGYFWAAALGWPLVWDQDEETAIQSPGGGTKLTWGGPPLGPAGPADRVRYDLRLVPGEDGEAEVRRLVGLGASPRDGGAASGRRVLADPDGHPLHLLLPR</sequence>
<protein>
    <submittedName>
        <fullName evidence="3">VOC family protein</fullName>
    </submittedName>
</protein>
<proteinExistence type="predicted"/>
<dbReference type="SUPFAM" id="SSF54593">
    <property type="entry name" value="Glyoxalase/Bleomycin resistance protein/Dihydroxybiphenyl dioxygenase"/>
    <property type="match status" value="2"/>
</dbReference>
<feature type="region of interest" description="Disordered" evidence="1">
    <location>
        <begin position="211"/>
        <end position="232"/>
    </location>
</feature>